<protein>
    <submittedName>
        <fullName evidence="1">Uncharacterized protein</fullName>
    </submittedName>
</protein>
<dbReference type="InterPro" id="IPR007483">
    <property type="entry name" value="Hamartin"/>
</dbReference>
<dbReference type="GO" id="GO:0033596">
    <property type="term" value="C:TSC1-TSC2 complex"/>
    <property type="evidence" value="ECO:0007669"/>
    <property type="project" value="TreeGrafter"/>
</dbReference>
<organism evidence="1 2">
    <name type="scientific">Boletus reticuloceps</name>
    <dbReference type="NCBI Taxonomy" id="495285"/>
    <lineage>
        <taxon>Eukaryota</taxon>
        <taxon>Fungi</taxon>
        <taxon>Dikarya</taxon>
        <taxon>Basidiomycota</taxon>
        <taxon>Agaricomycotina</taxon>
        <taxon>Agaricomycetes</taxon>
        <taxon>Agaricomycetidae</taxon>
        <taxon>Boletales</taxon>
        <taxon>Boletineae</taxon>
        <taxon>Boletaceae</taxon>
        <taxon>Boletoideae</taxon>
        <taxon>Boletus</taxon>
    </lineage>
</organism>
<dbReference type="EMBL" id="JAGFBS010000012">
    <property type="protein sequence ID" value="KAG6376377.1"/>
    <property type="molecule type" value="Genomic_DNA"/>
</dbReference>
<sequence>MSIAALSSQLRLALEDPADKYSREQVLDAVDDFVGGCAPSEKPEVQLFVVEEELQTVYNNVVDHTSLGHTEVFLGVLYHLRPLLSPTSIISTWFDLVLRPALREPKLPTTSVTHAKELIILAAENEDRRYPEKVHEFRRRLMDHLLDAYGPGDDILEWAKLDQKQRDKRYLWKSNLEDVLVKFGLKCPVAFMTQVEAAFGTPASRLQLLTLLDCFTSDPEFKLHAAVFARHPLMNSLLNSLLLDNSSTTCTIGLTMLVKLLPIFAVKACEELKIFLPRLFAILARTICWEVLSS</sequence>
<keyword evidence="2" id="KW-1185">Reference proteome</keyword>
<dbReference type="GO" id="GO:0032007">
    <property type="term" value="P:negative regulation of TOR signaling"/>
    <property type="evidence" value="ECO:0007669"/>
    <property type="project" value="TreeGrafter"/>
</dbReference>
<dbReference type="AlphaFoldDB" id="A0A8I2YR81"/>
<comment type="caution">
    <text evidence="1">The sequence shown here is derived from an EMBL/GenBank/DDBJ whole genome shotgun (WGS) entry which is preliminary data.</text>
</comment>
<proteinExistence type="predicted"/>
<evidence type="ECO:0000313" key="2">
    <source>
        <dbReference type="Proteomes" id="UP000683000"/>
    </source>
</evidence>
<evidence type="ECO:0000313" key="1">
    <source>
        <dbReference type="EMBL" id="KAG6376377.1"/>
    </source>
</evidence>
<dbReference type="Proteomes" id="UP000683000">
    <property type="component" value="Unassembled WGS sequence"/>
</dbReference>
<dbReference type="OrthoDB" id="28737at2759"/>
<dbReference type="PANTHER" id="PTHR15154">
    <property type="entry name" value="HAMARTIN"/>
    <property type="match status" value="1"/>
</dbReference>
<name>A0A8I2YR81_9AGAM</name>
<dbReference type="PANTHER" id="PTHR15154:SF2">
    <property type="entry name" value="HAMARTIN"/>
    <property type="match status" value="1"/>
</dbReference>
<dbReference type="GO" id="GO:0051726">
    <property type="term" value="P:regulation of cell cycle"/>
    <property type="evidence" value="ECO:0007669"/>
    <property type="project" value="TreeGrafter"/>
</dbReference>
<accession>A0A8I2YR81</accession>
<gene>
    <name evidence="1" type="ORF">JVT61DRAFT_2362</name>
</gene>
<reference evidence="1" key="1">
    <citation type="submission" date="2021-03" db="EMBL/GenBank/DDBJ databases">
        <title>Evolutionary innovations through gain and loss of genes in the ectomycorrhizal Boletales.</title>
        <authorList>
            <person name="Wu G."/>
            <person name="Miyauchi S."/>
            <person name="Morin E."/>
            <person name="Yang Z.-L."/>
            <person name="Xu J."/>
            <person name="Martin F.M."/>
        </authorList>
    </citation>
    <scope>NUCLEOTIDE SEQUENCE</scope>
    <source>
        <strain evidence="1">BR01</strain>
    </source>
</reference>